<feature type="chain" id="PRO_5015555969" description="DUF2846 domain-containing protein" evidence="1">
    <location>
        <begin position="25"/>
        <end position="199"/>
    </location>
</feature>
<proteinExistence type="predicted"/>
<evidence type="ECO:0000256" key="1">
    <source>
        <dbReference type="SAM" id="SignalP"/>
    </source>
</evidence>
<dbReference type="EMBL" id="PYVN01000010">
    <property type="protein sequence ID" value="PTB86613.1"/>
    <property type="molecule type" value="Genomic_DNA"/>
</dbReference>
<gene>
    <name evidence="2" type="ORF">C9940_01710</name>
</gene>
<evidence type="ECO:0008006" key="3">
    <source>
        <dbReference type="Google" id="ProtNLM"/>
    </source>
</evidence>
<sequence>MTKRILLLIAITLLAGCASNPMVVAPQQELLKPLNDESQVVFMRSSFVGSAISASLYEVKNDDIEFIGVIVNGTKVSYKTTPGKHVFMVVSEAADFMEADLNAGKTYYSIATPRMGAWAARFSLWPIKNDPNADFHTDMPQFDGWLKNTKLVENTDKSLAWYEANQDTVRQKYEKYWPVWKTKSEADLLKRTLMPEDGL</sequence>
<dbReference type="PROSITE" id="PS51257">
    <property type="entry name" value="PROKAR_LIPOPROTEIN"/>
    <property type="match status" value="1"/>
</dbReference>
<name>A0A2T4CYH9_9GAMM</name>
<reference evidence="2" key="1">
    <citation type="submission" date="2018-03" db="EMBL/GenBank/DDBJ databases">
        <title>Cross-interface Injection: A General Nanoliter Liquid Handling Method Applied to Single Cells Genome Amplification Automated Nanoliter Liquid Handling Applied to Single Cell Multiple Displacement Amplification.</title>
        <authorList>
            <person name="Yun J."/>
            <person name="Xu P."/>
            <person name="Xu J."/>
            <person name="Dai X."/>
            <person name="Wang Y."/>
            <person name="Zheng X."/>
            <person name="Cao C."/>
            <person name="Yi Q."/>
            <person name="Zhu Y."/>
            <person name="Wang L."/>
            <person name="Dong Z."/>
            <person name="Huang Y."/>
            <person name="Huang L."/>
            <person name="Du W."/>
        </authorList>
    </citation>
    <scope>NUCLEOTIDE SEQUENCE [LARGE SCALE GENOMIC DNA]</scope>
    <source>
        <strain evidence="2">Z-D3-2</strain>
    </source>
</reference>
<feature type="signal peptide" evidence="1">
    <location>
        <begin position="1"/>
        <end position="24"/>
    </location>
</feature>
<dbReference type="AlphaFoldDB" id="A0A2T4CYH9"/>
<protein>
    <recommendedName>
        <fullName evidence="3">DUF2846 domain-containing protein</fullName>
    </recommendedName>
</protein>
<organism evidence="2">
    <name type="scientific">Pseudidiomarina aestuarii</name>
    <dbReference type="NCBI Taxonomy" id="624146"/>
    <lineage>
        <taxon>Bacteria</taxon>
        <taxon>Pseudomonadati</taxon>
        <taxon>Pseudomonadota</taxon>
        <taxon>Gammaproteobacteria</taxon>
        <taxon>Alteromonadales</taxon>
        <taxon>Idiomarinaceae</taxon>
        <taxon>Pseudidiomarina</taxon>
    </lineage>
</organism>
<keyword evidence="1" id="KW-0732">Signal</keyword>
<comment type="caution">
    <text evidence="2">The sequence shown here is derived from an EMBL/GenBank/DDBJ whole genome shotgun (WGS) entry which is preliminary data.</text>
</comment>
<accession>A0A2T4CYH9</accession>
<evidence type="ECO:0000313" key="2">
    <source>
        <dbReference type="EMBL" id="PTB86613.1"/>
    </source>
</evidence>